<name>A0AAU7MXT4_9FLAO</name>
<proteinExistence type="predicted"/>
<sequence>MKRNRFLFLLLLFLGLQSILAQKRTFQPGYIIELDGDTIQGLLKDRSPEPFVSLYNKVRFKKEGKGRTFRYSPDDILGYGFQGEHFISMPFREESRFFTFRYYADKSSPRTFLKVVRRSEELMYLEQYFVHDDNSYLDFIPFFYKPGSTRLVRVTQGILGFRKKALASYFSDCPEVVEELYSETSVIQSVPELYEFCVVHCTP</sequence>
<evidence type="ECO:0008006" key="2">
    <source>
        <dbReference type="Google" id="ProtNLM"/>
    </source>
</evidence>
<dbReference type="AlphaFoldDB" id="A0AAU7MXT4"/>
<gene>
    <name evidence="1" type="ORF">ABNE31_11490</name>
</gene>
<dbReference type="EMBL" id="CP157804">
    <property type="protein sequence ID" value="XBQ22222.1"/>
    <property type="molecule type" value="Genomic_DNA"/>
</dbReference>
<protein>
    <recommendedName>
        <fullName evidence="2">DUF4105 domain-containing protein</fullName>
    </recommendedName>
</protein>
<organism evidence="1">
    <name type="scientific">Flagellimonas sp. MMG031</name>
    <dbReference type="NCBI Taxonomy" id="3158549"/>
    <lineage>
        <taxon>Bacteria</taxon>
        <taxon>Pseudomonadati</taxon>
        <taxon>Bacteroidota</taxon>
        <taxon>Flavobacteriia</taxon>
        <taxon>Flavobacteriales</taxon>
        <taxon>Flavobacteriaceae</taxon>
        <taxon>Flagellimonas</taxon>
    </lineage>
</organism>
<reference evidence="1" key="1">
    <citation type="submission" date="2024-05" db="EMBL/GenBank/DDBJ databases">
        <title>Draft Genome Sequences of Flagellimonas sp. MMG031 and Marinobacter sp. MMG032 Isolated from the dinoflagellate Symbiodinium pilosum.</title>
        <authorList>
            <person name="Shikuma N.J."/>
            <person name="Farrell M.V."/>
        </authorList>
    </citation>
    <scope>NUCLEOTIDE SEQUENCE</scope>
    <source>
        <strain evidence="1">MMG031</strain>
    </source>
</reference>
<dbReference type="RefSeq" id="WP_349351232.1">
    <property type="nucleotide sequence ID" value="NZ_CP157804.1"/>
</dbReference>
<evidence type="ECO:0000313" key="1">
    <source>
        <dbReference type="EMBL" id="XBQ22222.1"/>
    </source>
</evidence>
<accession>A0AAU7MXT4</accession>
<dbReference type="KEGG" id="fld:ABNE31_11490"/>